<keyword evidence="4 6" id="KW-1133">Transmembrane helix</keyword>
<comment type="subcellular location">
    <subcellularLocation>
        <location evidence="1">Membrane</location>
        <topology evidence="1">Multi-pass membrane protein</topology>
    </subcellularLocation>
</comment>
<feature type="transmembrane region" description="Helical" evidence="6">
    <location>
        <begin position="12"/>
        <end position="32"/>
    </location>
</feature>
<feature type="domain" description="EamA" evidence="7">
    <location>
        <begin position="13"/>
        <end position="145"/>
    </location>
</feature>
<feature type="transmembrane region" description="Helical" evidence="6">
    <location>
        <begin position="44"/>
        <end position="63"/>
    </location>
</feature>
<keyword evidence="3 6" id="KW-0812">Transmembrane</keyword>
<feature type="domain" description="EamA" evidence="7">
    <location>
        <begin position="154"/>
        <end position="283"/>
    </location>
</feature>
<evidence type="ECO:0000313" key="8">
    <source>
        <dbReference type="EMBL" id="NVO28677.1"/>
    </source>
</evidence>
<feature type="transmembrane region" description="Helical" evidence="6">
    <location>
        <begin position="185"/>
        <end position="203"/>
    </location>
</feature>
<accession>A0ABX2PGP5</accession>
<feature type="transmembrane region" description="Helical" evidence="6">
    <location>
        <begin position="75"/>
        <end position="95"/>
    </location>
</feature>
<comment type="similarity">
    <text evidence="2">Belongs to the drug/metabolite transporter (DMT) superfamily. 10 TMS drug/metabolite exporter (DME) (TC 2.A.7.3) family.</text>
</comment>
<gene>
    <name evidence="8" type="ORF">HJ526_14700</name>
</gene>
<evidence type="ECO:0000256" key="3">
    <source>
        <dbReference type="ARBA" id="ARBA00022692"/>
    </source>
</evidence>
<dbReference type="RefSeq" id="WP_176855372.1">
    <property type="nucleotide sequence ID" value="NZ_JABCJD010000008.1"/>
</dbReference>
<dbReference type="Proteomes" id="UP000523601">
    <property type="component" value="Unassembled WGS sequence"/>
</dbReference>
<evidence type="ECO:0000256" key="2">
    <source>
        <dbReference type="ARBA" id="ARBA00009853"/>
    </source>
</evidence>
<organism evidence="8 9">
    <name type="scientific">Donghicola mangrovi</name>
    <dbReference type="NCBI Taxonomy" id="2729614"/>
    <lineage>
        <taxon>Bacteria</taxon>
        <taxon>Pseudomonadati</taxon>
        <taxon>Pseudomonadota</taxon>
        <taxon>Alphaproteobacteria</taxon>
        <taxon>Rhodobacterales</taxon>
        <taxon>Roseobacteraceae</taxon>
        <taxon>Donghicola</taxon>
    </lineage>
</organism>
<feature type="transmembrane region" description="Helical" evidence="6">
    <location>
        <begin position="154"/>
        <end position="173"/>
    </location>
</feature>
<evidence type="ECO:0000256" key="1">
    <source>
        <dbReference type="ARBA" id="ARBA00004141"/>
    </source>
</evidence>
<feature type="transmembrane region" description="Helical" evidence="6">
    <location>
        <begin position="267"/>
        <end position="285"/>
    </location>
</feature>
<reference evidence="8 9" key="1">
    <citation type="submission" date="2020-04" db="EMBL/GenBank/DDBJ databases">
        <title>Donghicola sp., a member of the Rhodobacteraceae family isolated from mangrove forest in Thailand.</title>
        <authorList>
            <person name="Charoenyingcharoen P."/>
            <person name="Yukphan P."/>
        </authorList>
    </citation>
    <scope>NUCLEOTIDE SEQUENCE [LARGE SCALE GENOMIC DNA]</scope>
    <source>
        <strain evidence="8 9">C2-DW-16</strain>
    </source>
</reference>
<dbReference type="EMBL" id="JABCJD010000008">
    <property type="protein sequence ID" value="NVO28677.1"/>
    <property type="molecule type" value="Genomic_DNA"/>
</dbReference>
<evidence type="ECO:0000256" key="4">
    <source>
        <dbReference type="ARBA" id="ARBA00022989"/>
    </source>
</evidence>
<dbReference type="PANTHER" id="PTHR22911:SF6">
    <property type="entry name" value="SOLUTE CARRIER FAMILY 35 MEMBER G1"/>
    <property type="match status" value="1"/>
</dbReference>
<dbReference type="InterPro" id="IPR000620">
    <property type="entry name" value="EamA_dom"/>
</dbReference>
<keyword evidence="9" id="KW-1185">Reference proteome</keyword>
<dbReference type="Pfam" id="PF00892">
    <property type="entry name" value="EamA"/>
    <property type="match status" value="2"/>
</dbReference>
<feature type="transmembrane region" description="Helical" evidence="6">
    <location>
        <begin position="131"/>
        <end position="148"/>
    </location>
</feature>
<comment type="caution">
    <text evidence="8">The sequence shown here is derived from an EMBL/GenBank/DDBJ whole genome shotgun (WGS) entry which is preliminary data.</text>
</comment>
<evidence type="ECO:0000256" key="5">
    <source>
        <dbReference type="ARBA" id="ARBA00023136"/>
    </source>
</evidence>
<keyword evidence="5 6" id="KW-0472">Membrane</keyword>
<dbReference type="SUPFAM" id="SSF103481">
    <property type="entry name" value="Multidrug resistance efflux transporter EmrE"/>
    <property type="match status" value="2"/>
</dbReference>
<sequence length="334" mass="36409">MPNSPLPAQSNIKGAVFALMGFAFYALHDVLVKVLGAHHHPFQIVFFSVLLSFPFLTVVLIQRKEPASLRAVKPAWTYARTVAVVFTGVCAFYAFSVLPLAQVYAMIFATPLLITILSIPVLGEKVGPRRWAAVVVGLIGVIVVLRPGSSEITLGHLAALGSAVGGSFVAIIVRRIGSEESSMVLLLYPLIANVLLMGALIPLEYRPMELWELGTVAAVALLSLLGMTFMIRAYKTGEAGIVAPMQYSQMLWAIFYGYMFFNEYLDVYTMVGAGIIIASGVYIVVREGSKKDTVAPVTNTAVRFETGTTPRYTLLFLRRAKKRQSTLAKEDGVR</sequence>
<protein>
    <submittedName>
        <fullName evidence="8">DMT family transporter</fullName>
    </submittedName>
</protein>
<name>A0ABX2PGP5_9RHOB</name>
<dbReference type="InterPro" id="IPR037185">
    <property type="entry name" value="EmrE-like"/>
</dbReference>
<evidence type="ECO:0000313" key="9">
    <source>
        <dbReference type="Proteomes" id="UP000523601"/>
    </source>
</evidence>
<dbReference type="Gene3D" id="1.10.3730.20">
    <property type="match status" value="2"/>
</dbReference>
<feature type="transmembrane region" description="Helical" evidence="6">
    <location>
        <begin position="215"/>
        <end position="234"/>
    </location>
</feature>
<feature type="transmembrane region" description="Helical" evidence="6">
    <location>
        <begin position="101"/>
        <end position="119"/>
    </location>
</feature>
<dbReference type="PANTHER" id="PTHR22911">
    <property type="entry name" value="ACYL-MALONYL CONDENSING ENZYME-RELATED"/>
    <property type="match status" value="1"/>
</dbReference>
<evidence type="ECO:0000259" key="7">
    <source>
        <dbReference type="Pfam" id="PF00892"/>
    </source>
</evidence>
<proteinExistence type="inferred from homology"/>
<evidence type="ECO:0000256" key="6">
    <source>
        <dbReference type="SAM" id="Phobius"/>
    </source>
</evidence>